<keyword evidence="2" id="KW-1185">Reference proteome</keyword>
<evidence type="ECO:0000313" key="2">
    <source>
        <dbReference type="Proteomes" id="UP001183388"/>
    </source>
</evidence>
<gene>
    <name evidence="1" type="ORF">RM780_02695</name>
</gene>
<proteinExistence type="predicted"/>
<reference evidence="2" key="1">
    <citation type="submission" date="2023-07" db="EMBL/GenBank/DDBJ databases">
        <title>30 novel species of actinomycetes from the DSMZ collection.</title>
        <authorList>
            <person name="Nouioui I."/>
        </authorList>
    </citation>
    <scope>NUCLEOTIDE SEQUENCE [LARGE SCALE GENOMIC DNA]</scope>
    <source>
        <strain evidence="2">DSM 44917</strain>
    </source>
</reference>
<protein>
    <submittedName>
        <fullName evidence="1">Uncharacterized protein</fullName>
    </submittedName>
</protein>
<accession>A0ABU2L2S4</accession>
<name>A0ABU2L2S4_9ACTN</name>
<sequence length="70" mass="7080">MARGARGRARWGLAGAEVVCGEAGVLVPPLRPEPRALPRWILPGATADYLTQAGALHGALVAFAGGPHGA</sequence>
<dbReference type="EMBL" id="JAVREN010000003">
    <property type="protein sequence ID" value="MDT0305871.1"/>
    <property type="molecule type" value="Genomic_DNA"/>
</dbReference>
<comment type="caution">
    <text evidence="1">The sequence shown here is derived from an EMBL/GenBank/DDBJ whole genome shotgun (WGS) entry which is preliminary data.</text>
</comment>
<organism evidence="1 2">
    <name type="scientific">Streptomyces boetiae</name>
    <dbReference type="NCBI Taxonomy" id="3075541"/>
    <lineage>
        <taxon>Bacteria</taxon>
        <taxon>Bacillati</taxon>
        <taxon>Actinomycetota</taxon>
        <taxon>Actinomycetes</taxon>
        <taxon>Kitasatosporales</taxon>
        <taxon>Streptomycetaceae</taxon>
        <taxon>Streptomyces</taxon>
    </lineage>
</organism>
<evidence type="ECO:0000313" key="1">
    <source>
        <dbReference type="EMBL" id="MDT0305871.1"/>
    </source>
</evidence>
<dbReference type="RefSeq" id="WP_311628786.1">
    <property type="nucleotide sequence ID" value="NZ_JAVREN010000003.1"/>
</dbReference>
<dbReference type="Proteomes" id="UP001183388">
    <property type="component" value="Unassembled WGS sequence"/>
</dbReference>